<protein>
    <submittedName>
        <fullName evidence="6">NlpC/P60 family protein</fullName>
    </submittedName>
</protein>
<dbReference type="Proteomes" id="UP001597452">
    <property type="component" value="Unassembled WGS sequence"/>
</dbReference>
<evidence type="ECO:0000313" key="6">
    <source>
        <dbReference type="EMBL" id="MFD2638504.1"/>
    </source>
</evidence>
<dbReference type="PROSITE" id="PS51935">
    <property type="entry name" value="NLPC_P60"/>
    <property type="match status" value="1"/>
</dbReference>
<evidence type="ECO:0000256" key="3">
    <source>
        <dbReference type="ARBA" id="ARBA00022801"/>
    </source>
</evidence>
<name>A0ABW5Q9E8_9BACI</name>
<keyword evidence="2" id="KW-0645">Protease</keyword>
<comment type="similarity">
    <text evidence="1">Belongs to the peptidase C40 family.</text>
</comment>
<dbReference type="InterPro" id="IPR051202">
    <property type="entry name" value="Peptidase_C40"/>
</dbReference>
<evidence type="ECO:0000256" key="1">
    <source>
        <dbReference type="ARBA" id="ARBA00007074"/>
    </source>
</evidence>
<dbReference type="SUPFAM" id="SSF54001">
    <property type="entry name" value="Cysteine proteinases"/>
    <property type="match status" value="1"/>
</dbReference>
<dbReference type="Pfam" id="PF23795">
    <property type="entry name" value="SH3_YKFC_2nd"/>
    <property type="match status" value="1"/>
</dbReference>
<evidence type="ECO:0000256" key="4">
    <source>
        <dbReference type="ARBA" id="ARBA00022807"/>
    </source>
</evidence>
<dbReference type="EMBL" id="JBHUMZ010000017">
    <property type="protein sequence ID" value="MFD2638504.1"/>
    <property type="molecule type" value="Genomic_DNA"/>
</dbReference>
<keyword evidence="4" id="KW-0788">Thiol protease</keyword>
<keyword evidence="3" id="KW-0378">Hydrolase</keyword>
<dbReference type="Pfam" id="PF00877">
    <property type="entry name" value="NLPC_P60"/>
    <property type="match status" value="1"/>
</dbReference>
<dbReference type="RefSeq" id="WP_377328203.1">
    <property type="nucleotide sequence ID" value="NZ_JBHUMZ010000017.1"/>
</dbReference>
<reference evidence="7" key="1">
    <citation type="journal article" date="2019" name="Int. J. Syst. Evol. Microbiol.">
        <title>The Global Catalogue of Microorganisms (GCM) 10K type strain sequencing project: providing services to taxonomists for standard genome sequencing and annotation.</title>
        <authorList>
            <consortium name="The Broad Institute Genomics Platform"/>
            <consortium name="The Broad Institute Genome Sequencing Center for Infectious Disease"/>
            <person name="Wu L."/>
            <person name="Ma J."/>
        </authorList>
    </citation>
    <scope>NUCLEOTIDE SEQUENCE [LARGE SCALE GENOMIC DNA]</scope>
    <source>
        <strain evidence="7">TISTR 1571</strain>
    </source>
</reference>
<dbReference type="InterPro" id="IPR000064">
    <property type="entry name" value="NLP_P60_dom"/>
</dbReference>
<proteinExistence type="inferred from homology"/>
<organism evidence="6 7">
    <name type="scientific">Piscibacillus salipiscarius</name>
    <dbReference type="NCBI Taxonomy" id="299480"/>
    <lineage>
        <taxon>Bacteria</taxon>
        <taxon>Bacillati</taxon>
        <taxon>Bacillota</taxon>
        <taxon>Bacilli</taxon>
        <taxon>Bacillales</taxon>
        <taxon>Bacillaceae</taxon>
        <taxon>Piscibacillus</taxon>
    </lineage>
</organism>
<sequence>MSQQQANIWVCNVSVATIWTDSESPRVIDQVGLTKPVLLQKWYDELTKKQRDHLCYEKRVQSQLLYGEEVIVDQIEGKWAKIIAVNQPSKKDERGYPGWVPLTQLKLVSQDWREPPIALVTNEQTILYDSNKLPFLELSYGTYLPVLKQQESWIKVRTPEGEGWFQAKNIKVYNSIKDLPQGNGQSIVKSAEQFLKLPYFWGGMSAFGYDCSGFAYTMHKMNGYRIPRDASDQALQGKQVAFNELKIGDLLFFEGDIGKGNINHVGIYYGNGQMIHSSISSTGIEVISLAGSRYESKLCEARRYYQEEST</sequence>
<evidence type="ECO:0000313" key="7">
    <source>
        <dbReference type="Proteomes" id="UP001597452"/>
    </source>
</evidence>
<dbReference type="Gene3D" id="3.90.1720.10">
    <property type="entry name" value="endopeptidase domain like (from Nostoc punctiforme)"/>
    <property type="match status" value="1"/>
</dbReference>
<dbReference type="Gene3D" id="2.30.30.40">
    <property type="entry name" value="SH3 Domains"/>
    <property type="match status" value="1"/>
</dbReference>
<dbReference type="PANTHER" id="PTHR47053:SF3">
    <property type="entry name" value="GAMMA-D-GLUTAMYL-L-LYSINE DIPEPTIDYL-PEPTIDASE"/>
    <property type="match status" value="1"/>
</dbReference>
<gene>
    <name evidence="6" type="ORF">ACFSW4_06495</name>
</gene>
<evidence type="ECO:0000259" key="5">
    <source>
        <dbReference type="PROSITE" id="PS51935"/>
    </source>
</evidence>
<comment type="caution">
    <text evidence="6">The sequence shown here is derived from an EMBL/GenBank/DDBJ whole genome shotgun (WGS) entry which is preliminary data.</text>
</comment>
<accession>A0ABW5Q9E8</accession>
<keyword evidence="7" id="KW-1185">Reference proteome</keyword>
<dbReference type="InterPro" id="IPR057812">
    <property type="entry name" value="SH3_YKFC_2nd"/>
</dbReference>
<feature type="domain" description="NlpC/P60" evidence="5">
    <location>
        <begin position="181"/>
        <end position="305"/>
    </location>
</feature>
<dbReference type="InterPro" id="IPR038765">
    <property type="entry name" value="Papain-like_cys_pep_sf"/>
</dbReference>
<dbReference type="PANTHER" id="PTHR47053">
    <property type="entry name" value="MUREIN DD-ENDOPEPTIDASE MEPH-RELATED"/>
    <property type="match status" value="1"/>
</dbReference>
<evidence type="ECO:0000256" key="2">
    <source>
        <dbReference type="ARBA" id="ARBA00022670"/>
    </source>
</evidence>